<dbReference type="AlphaFoldDB" id="A0A8S2ZSZ3"/>
<feature type="non-terminal residue" evidence="2">
    <location>
        <position position="77"/>
    </location>
</feature>
<sequence length="77" mass="8874">MRIRQQNYSRHQVPIDIQYGDSGWVGKQSMARPTSQQQQQRFIDNNQRYRSQDQLRSTSIPVVAQDSSAAIARLPGQ</sequence>
<evidence type="ECO:0000313" key="4">
    <source>
        <dbReference type="Proteomes" id="UP000676336"/>
    </source>
</evidence>
<name>A0A8S2ZSZ3_9BILA</name>
<dbReference type="Proteomes" id="UP000676336">
    <property type="component" value="Unassembled WGS sequence"/>
</dbReference>
<dbReference type="Proteomes" id="UP000681967">
    <property type="component" value="Unassembled WGS sequence"/>
</dbReference>
<evidence type="ECO:0000313" key="3">
    <source>
        <dbReference type="EMBL" id="CAF4980590.1"/>
    </source>
</evidence>
<dbReference type="EMBL" id="CAJOBH010059959">
    <property type="protein sequence ID" value="CAF4419863.1"/>
    <property type="molecule type" value="Genomic_DNA"/>
</dbReference>
<gene>
    <name evidence="1" type="ORF">BYL167_LOCUS32409</name>
    <name evidence="3" type="ORF">GIL414_LOCUS56006</name>
    <name evidence="2" type="ORF">SMN809_LOCUS41460</name>
</gene>
<dbReference type="EMBL" id="CAJOBJ010200083">
    <property type="protein sequence ID" value="CAF4980590.1"/>
    <property type="molecule type" value="Genomic_DNA"/>
</dbReference>
<accession>A0A8S2ZSZ3</accession>
<organism evidence="2 4">
    <name type="scientific">Rotaria magnacalcarata</name>
    <dbReference type="NCBI Taxonomy" id="392030"/>
    <lineage>
        <taxon>Eukaryota</taxon>
        <taxon>Metazoa</taxon>
        <taxon>Spiralia</taxon>
        <taxon>Gnathifera</taxon>
        <taxon>Rotifera</taxon>
        <taxon>Eurotatoria</taxon>
        <taxon>Bdelloidea</taxon>
        <taxon>Philodinida</taxon>
        <taxon>Philodinidae</taxon>
        <taxon>Rotaria</taxon>
    </lineage>
</organism>
<protein>
    <submittedName>
        <fullName evidence="2">Uncharacterized protein</fullName>
    </submittedName>
</protein>
<proteinExistence type="predicted"/>
<evidence type="ECO:0000313" key="2">
    <source>
        <dbReference type="EMBL" id="CAF4659988.1"/>
    </source>
</evidence>
<dbReference type="Proteomes" id="UP000681720">
    <property type="component" value="Unassembled WGS sequence"/>
</dbReference>
<comment type="caution">
    <text evidence="2">The sequence shown here is derived from an EMBL/GenBank/DDBJ whole genome shotgun (WGS) entry which is preliminary data.</text>
</comment>
<reference evidence="2" key="1">
    <citation type="submission" date="2021-02" db="EMBL/GenBank/DDBJ databases">
        <authorList>
            <person name="Nowell W R."/>
        </authorList>
    </citation>
    <scope>NUCLEOTIDE SEQUENCE</scope>
</reference>
<dbReference type="EMBL" id="CAJOBI010117134">
    <property type="protein sequence ID" value="CAF4659988.1"/>
    <property type="molecule type" value="Genomic_DNA"/>
</dbReference>
<evidence type="ECO:0000313" key="1">
    <source>
        <dbReference type="EMBL" id="CAF4419863.1"/>
    </source>
</evidence>